<gene>
    <name evidence="3" type="ORF">HZH66_007378</name>
</gene>
<keyword evidence="4" id="KW-1185">Reference proteome</keyword>
<protein>
    <recommendedName>
        <fullName evidence="2">Little elongation complex subunit 2 C-terminal domain-containing protein</fullName>
    </recommendedName>
</protein>
<dbReference type="PANTHER" id="PTHR14633:SF3">
    <property type="entry name" value="LITTLE ELONGATION COMPLEX SUBUNIT 2"/>
    <property type="match status" value="1"/>
</dbReference>
<feature type="compositionally biased region" description="Acidic residues" evidence="1">
    <location>
        <begin position="438"/>
        <end position="448"/>
    </location>
</feature>
<feature type="region of interest" description="Disordered" evidence="1">
    <location>
        <begin position="403"/>
        <end position="449"/>
    </location>
</feature>
<dbReference type="GO" id="GO:0045945">
    <property type="term" value="P:positive regulation of transcription by RNA polymerase III"/>
    <property type="evidence" value="ECO:0007669"/>
    <property type="project" value="TreeGrafter"/>
</dbReference>
<organism evidence="3 4">
    <name type="scientific">Vespula vulgaris</name>
    <name type="common">Yellow jacket</name>
    <name type="synonym">Wasp</name>
    <dbReference type="NCBI Taxonomy" id="7454"/>
    <lineage>
        <taxon>Eukaryota</taxon>
        <taxon>Metazoa</taxon>
        <taxon>Ecdysozoa</taxon>
        <taxon>Arthropoda</taxon>
        <taxon>Hexapoda</taxon>
        <taxon>Insecta</taxon>
        <taxon>Pterygota</taxon>
        <taxon>Neoptera</taxon>
        <taxon>Endopterygota</taxon>
        <taxon>Hymenoptera</taxon>
        <taxon>Apocrita</taxon>
        <taxon>Aculeata</taxon>
        <taxon>Vespoidea</taxon>
        <taxon>Vespidae</taxon>
        <taxon>Vespinae</taxon>
        <taxon>Vespula</taxon>
    </lineage>
</organism>
<dbReference type="Proteomes" id="UP000614350">
    <property type="component" value="Unassembled WGS sequence"/>
</dbReference>
<accession>A0A834JY36</accession>
<dbReference type="GO" id="GO:0008023">
    <property type="term" value="C:transcription elongation factor complex"/>
    <property type="evidence" value="ECO:0007669"/>
    <property type="project" value="InterPro"/>
</dbReference>
<comment type="caution">
    <text evidence="3">The sequence shown here is derived from an EMBL/GenBank/DDBJ whole genome shotgun (WGS) entry which is preliminary data.</text>
</comment>
<proteinExistence type="predicted"/>
<dbReference type="GO" id="GO:0042796">
    <property type="term" value="P:snRNA transcription by RNA polymerase III"/>
    <property type="evidence" value="ECO:0007669"/>
    <property type="project" value="TreeGrafter"/>
</dbReference>
<dbReference type="GO" id="GO:0042795">
    <property type="term" value="P:snRNA transcription by RNA polymerase II"/>
    <property type="evidence" value="ECO:0007669"/>
    <property type="project" value="TreeGrafter"/>
</dbReference>
<evidence type="ECO:0000313" key="4">
    <source>
        <dbReference type="Proteomes" id="UP000614350"/>
    </source>
</evidence>
<name>A0A834JY36_VESVU</name>
<reference evidence="3" key="1">
    <citation type="journal article" date="2020" name="G3 (Bethesda)">
        <title>High-Quality Assemblies for Three Invasive Social Wasps from the &lt;i&gt;Vespula&lt;/i&gt; Genus.</title>
        <authorList>
            <person name="Harrop T.W.R."/>
            <person name="Guhlin J."/>
            <person name="McLaughlin G.M."/>
            <person name="Permina E."/>
            <person name="Stockwell P."/>
            <person name="Gilligan J."/>
            <person name="Le Lec M.F."/>
            <person name="Gruber M.A.M."/>
            <person name="Quinn O."/>
            <person name="Lovegrove M."/>
            <person name="Duncan E.J."/>
            <person name="Remnant E.J."/>
            <person name="Van Eeckhoven J."/>
            <person name="Graham B."/>
            <person name="Knapp R.A."/>
            <person name="Langford K.W."/>
            <person name="Kronenberg Z."/>
            <person name="Press M.O."/>
            <person name="Eacker S.M."/>
            <person name="Wilson-Rankin E.E."/>
            <person name="Purcell J."/>
            <person name="Lester P.J."/>
            <person name="Dearden P.K."/>
        </authorList>
    </citation>
    <scope>NUCLEOTIDE SEQUENCE</scope>
    <source>
        <strain evidence="3">Marl-1</strain>
    </source>
</reference>
<feature type="compositionally biased region" description="Basic and acidic residues" evidence="1">
    <location>
        <begin position="403"/>
        <end position="419"/>
    </location>
</feature>
<feature type="domain" description="Little elongation complex subunit 2 C-terminal" evidence="2">
    <location>
        <begin position="453"/>
        <end position="662"/>
    </location>
</feature>
<dbReference type="InterPro" id="IPR019535">
    <property type="entry name" value="ICE2_C"/>
</dbReference>
<dbReference type="PANTHER" id="PTHR14633">
    <property type="entry name" value="LITTLE ELONGATION COMPLEX SUBUNIT 2"/>
    <property type="match status" value="1"/>
</dbReference>
<evidence type="ECO:0000259" key="2">
    <source>
        <dbReference type="Pfam" id="PF10505"/>
    </source>
</evidence>
<dbReference type="EMBL" id="JACSEA010000007">
    <property type="protein sequence ID" value="KAF7396516.1"/>
    <property type="molecule type" value="Genomic_DNA"/>
</dbReference>
<evidence type="ECO:0000313" key="3">
    <source>
        <dbReference type="EMBL" id="KAF7396516.1"/>
    </source>
</evidence>
<dbReference type="AlphaFoldDB" id="A0A834JY36"/>
<dbReference type="Pfam" id="PF10505">
    <property type="entry name" value="NARG2_C"/>
    <property type="match status" value="1"/>
</dbReference>
<evidence type="ECO:0000256" key="1">
    <source>
        <dbReference type="SAM" id="MobiDB-lite"/>
    </source>
</evidence>
<feature type="compositionally biased region" description="Polar residues" evidence="1">
    <location>
        <begin position="420"/>
        <end position="434"/>
    </location>
</feature>
<sequence>METFLNIDWNPSLNDILDDVFINEERLTRESVMYRLLHGNFVNPFDNMDEDYEAVKIDMISEDPNSQEENKNNVMVNDISQKELKEKKIYVPGLVKRPCKFPKMSELNIEEQHACLRTLLTFSTSEKPNLTAKDKKDLAIYFSLKEIINEEQDQYLEFVKGKWDGMKLQTIYCEDYINLRWKYKLLDILKLPRYYMETTNIPFVSDKEITVQFISTCLKKGNLPKIILPPLTRPFMLHCNSTRLQEKFPVPDECCNTSTMHFKLPVSKDPTCEFLAQTNDVDLVISSSGLNCLANNAGPNYSRTWVLPITIKSFNGKNIIYIDKPPPPNCATIPQKNNWVFKYILKQSIFQQKPTKSERSGNIKVYDDDLFGNINSENYITLEDDYESKLNISNNTKDKTKFECENTDEKDTSMEHENDNVNTHNLEQTMSDSQEQSDKEDYEDDNDTESCCTNNVSYNLFRIGPSSTEQNELMKNTIKEYKMLVRTKEDGYEELTPTLRQKLLLVPKLEHQLAFGAEALTLEEGLKQWISLIFRPDTYLARVRISAQSSEIIQIEKRTTISINNEIKRLYNIKAEDTLTLLHNVIQILSNVTPGCYIIRHISRNGAFATVYKETDTKGKNILDLHTIYGYVQFHTIPNTPWPMLDKLLVTPMHKHFKRMPLIKNFIFLRDLNSTITEKEKGHVHLRI</sequence>